<organism evidence="2 3">
    <name type="scientific">Vibrio tapetis subsp. tapetis</name>
    <dbReference type="NCBI Taxonomy" id="1671868"/>
    <lineage>
        <taxon>Bacteria</taxon>
        <taxon>Pseudomonadati</taxon>
        <taxon>Pseudomonadota</taxon>
        <taxon>Gammaproteobacteria</taxon>
        <taxon>Vibrionales</taxon>
        <taxon>Vibrionaceae</taxon>
        <taxon>Vibrio</taxon>
    </lineage>
</organism>
<dbReference type="InterPro" id="IPR045584">
    <property type="entry name" value="Pilin-like"/>
</dbReference>
<protein>
    <submittedName>
        <fullName evidence="2">Putative MSHA pilin protein MshC</fullName>
    </submittedName>
</protein>
<reference evidence="2 3" key="1">
    <citation type="submission" date="2017-10" db="EMBL/GenBank/DDBJ databases">
        <authorList>
            <person name="Banno H."/>
            <person name="Chua N.-H."/>
        </authorList>
    </citation>
    <scope>NUCLEOTIDE SEQUENCE [LARGE SCALE GENOMIC DNA]</scope>
    <source>
        <strain evidence="2">Vibrio tapetis CECT4600</strain>
    </source>
</reference>
<dbReference type="EMBL" id="LT960611">
    <property type="protein sequence ID" value="SON50678.1"/>
    <property type="molecule type" value="Genomic_DNA"/>
</dbReference>
<dbReference type="OrthoDB" id="5918972at2"/>
<accession>A0A2N8ZFK7</accession>
<dbReference type="AlphaFoldDB" id="A0A2N8ZFK7"/>
<proteinExistence type="predicted"/>
<keyword evidence="1" id="KW-0472">Membrane</keyword>
<dbReference type="SUPFAM" id="SSF54523">
    <property type="entry name" value="Pili subunits"/>
    <property type="match status" value="1"/>
</dbReference>
<sequence length="173" mass="18356">MSSLGKRSAGFTLTELIVVILLIAIMSAYAASKYSGPSQFSVYAAREQAISVIRQIQLGRMQSNIDPTFLGATIPDRYVLSISDGGKCLSAKNSACLESNGSSNFVYINDGDFSFSPNSMELSFDLTGKPSCQLLGGACPVANNGDGYKIDITNSFDSLSVCINSEGFVNDCL</sequence>
<evidence type="ECO:0000313" key="3">
    <source>
        <dbReference type="Proteomes" id="UP000235828"/>
    </source>
</evidence>
<evidence type="ECO:0000313" key="2">
    <source>
        <dbReference type="EMBL" id="SON50678.1"/>
    </source>
</evidence>
<gene>
    <name evidence="2" type="ORF">VTAP4600_A2705</name>
</gene>
<feature type="transmembrane region" description="Helical" evidence="1">
    <location>
        <begin position="12"/>
        <end position="31"/>
    </location>
</feature>
<dbReference type="RefSeq" id="WP_102523121.1">
    <property type="nucleotide sequence ID" value="NZ_LT960611.1"/>
</dbReference>
<keyword evidence="1" id="KW-1133">Transmembrane helix</keyword>
<dbReference type="Pfam" id="PF07963">
    <property type="entry name" value="N_methyl"/>
    <property type="match status" value="1"/>
</dbReference>
<dbReference type="NCBIfam" id="TIGR02532">
    <property type="entry name" value="IV_pilin_GFxxxE"/>
    <property type="match status" value="1"/>
</dbReference>
<dbReference type="KEGG" id="vta:A2705"/>
<evidence type="ECO:0000256" key="1">
    <source>
        <dbReference type="SAM" id="Phobius"/>
    </source>
</evidence>
<name>A0A2N8ZFK7_9VIBR</name>
<dbReference type="Proteomes" id="UP000235828">
    <property type="component" value="Chromosome A"/>
</dbReference>
<dbReference type="Gene3D" id="3.30.700.10">
    <property type="entry name" value="Glycoprotein, Type 4 Pilin"/>
    <property type="match status" value="1"/>
</dbReference>
<keyword evidence="3" id="KW-1185">Reference proteome</keyword>
<dbReference type="InterPro" id="IPR012902">
    <property type="entry name" value="N_methyl_site"/>
</dbReference>
<keyword evidence="1" id="KW-0812">Transmembrane</keyword>